<dbReference type="AlphaFoldDB" id="A0A8H5GL09"/>
<dbReference type="OrthoDB" id="2562743at2759"/>
<dbReference type="Proteomes" id="UP000559256">
    <property type="component" value="Unassembled WGS sequence"/>
</dbReference>
<reference evidence="3 4" key="1">
    <citation type="journal article" date="2020" name="ISME J.">
        <title>Uncovering the hidden diversity of litter-decomposition mechanisms in mushroom-forming fungi.</title>
        <authorList>
            <person name="Floudas D."/>
            <person name="Bentzer J."/>
            <person name="Ahren D."/>
            <person name="Johansson T."/>
            <person name="Persson P."/>
            <person name="Tunlid A."/>
        </authorList>
    </citation>
    <scope>NUCLEOTIDE SEQUENCE [LARGE SCALE GENOMIC DNA]</scope>
    <source>
        <strain evidence="3 4">CBS 291.85</strain>
    </source>
</reference>
<evidence type="ECO:0000313" key="3">
    <source>
        <dbReference type="EMBL" id="KAF5366731.1"/>
    </source>
</evidence>
<feature type="compositionally biased region" description="Polar residues" evidence="2">
    <location>
        <begin position="497"/>
        <end position="520"/>
    </location>
</feature>
<organism evidence="3 4">
    <name type="scientific">Tetrapyrgos nigripes</name>
    <dbReference type="NCBI Taxonomy" id="182062"/>
    <lineage>
        <taxon>Eukaryota</taxon>
        <taxon>Fungi</taxon>
        <taxon>Dikarya</taxon>
        <taxon>Basidiomycota</taxon>
        <taxon>Agaricomycotina</taxon>
        <taxon>Agaricomycetes</taxon>
        <taxon>Agaricomycetidae</taxon>
        <taxon>Agaricales</taxon>
        <taxon>Marasmiineae</taxon>
        <taxon>Marasmiaceae</taxon>
        <taxon>Tetrapyrgos</taxon>
    </lineage>
</organism>
<keyword evidence="1" id="KW-0175">Coiled coil</keyword>
<evidence type="ECO:0000256" key="2">
    <source>
        <dbReference type="SAM" id="MobiDB-lite"/>
    </source>
</evidence>
<name>A0A8H5GL09_9AGAR</name>
<evidence type="ECO:0000256" key="1">
    <source>
        <dbReference type="SAM" id="Coils"/>
    </source>
</evidence>
<accession>A0A8H5GL09</accession>
<protein>
    <submittedName>
        <fullName evidence="3">Uncharacterized protein</fullName>
    </submittedName>
</protein>
<feature type="region of interest" description="Disordered" evidence="2">
    <location>
        <begin position="358"/>
        <end position="540"/>
    </location>
</feature>
<feature type="compositionally biased region" description="Polar residues" evidence="2">
    <location>
        <begin position="465"/>
        <end position="489"/>
    </location>
</feature>
<feature type="coiled-coil region" evidence="1">
    <location>
        <begin position="37"/>
        <end position="119"/>
    </location>
</feature>
<evidence type="ECO:0000313" key="4">
    <source>
        <dbReference type="Proteomes" id="UP000559256"/>
    </source>
</evidence>
<gene>
    <name evidence="3" type="ORF">D9758_006567</name>
</gene>
<sequence>MTTSASASTSEVIHSNAQYHSDLLQTLHSLEYAPSALKEQTRYIADLRTQLKEVKERVNNLALKTKKERKEHEDLRDSLLRRMASTVVGRKEKFEAKKAKEEREYIEALEAEIRERENQKMLEDMIVEAARTKLDIEDKAERLKLVQGEISILYENVFGGPTQEFPRDDQLESQLKSAQETYDSIQAHLNSNSQAVGLLIRAEQMVQFSLGYLNEALAESSSYNDDLYHSSGSYTEVMSSLCSSAASASKAELLMVSARRANPEVQAIPPLRVYDISVLGGVFSDDLYIDAQAYSKVQENKEKLMRAQTLIVSEIKAAKRRAHRAGADLIEASEVLTDCRKELERFRRVTFEQVGGTSASVGLLPPSYESSADGGAPSYSPPSGPSPDAHVPSSVETPAYSPTVLSPDHPDAQTSHLKAPGSVSAPSSPGPSTPSFPSASHTQTQKYPPPPGPPPDHLEFPSLARSHSQTTGASQPKTHAKTLSTSSNKDLPALPTNEPSSSTSGVTNRSQPVSRSSPTPSHVPAHWGSRNPFAASMIEG</sequence>
<comment type="caution">
    <text evidence="3">The sequence shown here is derived from an EMBL/GenBank/DDBJ whole genome shotgun (WGS) entry which is preliminary data.</text>
</comment>
<keyword evidence="4" id="KW-1185">Reference proteome</keyword>
<dbReference type="EMBL" id="JAACJM010000021">
    <property type="protein sequence ID" value="KAF5366731.1"/>
    <property type="molecule type" value="Genomic_DNA"/>
</dbReference>
<dbReference type="PANTHER" id="PTHR21974:SF2">
    <property type="entry name" value="RE15880P"/>
    <property type="match status" value="1"/>
</dbReference>
<proteinExistence type="predicted"/>
<dbReference type="PANTHER" id="PTHR21974">
    <property type="entry name" value="RE15880P"/>
    <property type="match status" value="1"/>
</dbReference>